<protein>
    <recommendedName>
        <fullName evidence="3">SEC-C domain-containing protein</fullName>
    </recommendedName>
</protein>
<reference evidence="1 2" key="1">
    <citation type="submission" date="2018-05" db="EMBL/GenBank/DDBJ databases">
        <title>Genetic diversity of glacier-inhabiting Cryobacterium bacteria in China and description of Cryobacterium mengkeensis sp. nov. and Arthrobacter glacialis sp. nov.</title>
        <authorList>
            <person name="Liu Q."/>
            <person name="Xin Y.-H."/>
        </authorList>
    </citation>
    <scope>NUCLEOTIDE SEQUENCE [LARGE SCALE GENOMIC DNA]</scope>
    <source>
        <strain evidence="1 2">GP3</strain>
    </source>
</reference>
<keyword evidence="2" id="KW-1185">Reference proteome</keyword>
<dbReference type="AlphaFoldDB" id="A0A2V3DMA3"/>
<name>A0A2V3DMA3_9MICC</name>
<dbReference type="EMBL" id="QHLZ01000021">
    <property type="protein sequence ID" value="PXA63897.1"/>
    <property type="molecule type" value="Genomic_DNA"/>
</dbReference>
<proteinExistence type="predicted"/>
<evidence type="ECO:0000313" key="1">
    <source>
        <dbReference type="EMBL" id="PXA63897.1"/>
    </source>
</evidence>
<accession>A0A2V3DMA3</accession>
<comment type="caution">
    <text evidence="1">The sequence shown here is derived from an EMBL/GenBank/DDBJ whole genome shotgun (WGS) entry which is preliminary data.</text>
</comment>
<sequence>MKSDKWLDNEYSSFICVASPHKSTASLGDALNPLKNTGKNDPCWCGSSRIYRYCHKVWTVPPSSPGASLPEDSGDSLYLSPGLRLAKSAIPGLAPRGIPIIMPTDEPAPKPIILSELERRLAAFPAMDDPMKPRRLARLRISMLEELARLPMTDNPLADAKIEAIVQCALLAYQSVGSIARQDPKPILLWNEELEPAQFLTRTLFLADHVLIRDQLFEEISRAPTNRSVGELARRELEDKDLLGSGRVIAVPQGVAMALGQNIASVLAGKDLKNSRLMKFAHSQLVVEGPTARSVLIVNAKDDFEHSQKLWLYGRIDAENLDESGTFKTKMLQPYDSNHDYQPWVQQVMRDAATFYVQRSAERLTVADIMGAEYVAASPFEARLLQMRSSKVGTGTAAASLWADVPSLANLQSRDLARILNNDGAVEDLRGKVRAAVATAPLLGDQTLAITQLVADIEHASSVLESNIRTSRAYSAILPALAGGAGLVVGATGGVLGLTGAALATAGGLLPYIDAERSARRDASYLFITARRQRSNKAVRGRRV</sequence>
<dbReference type="OrthoDB" id="5141101at2"/>
<evidence type="ECO:0008006" key="3">
    <source>
        <dbReference type="Google" id="ProtNLM"/>
    </source>
</evidence>
<organism evidence="1 2">
    <name type="scientific">Arthrobacter psychrochitiniphilus</name>
    <dbReference type="NCBI Taxonomy" id="291045"/>
    <lineage>
        <taxon>Bacteria</taxon>
        <taxon>Bacillati</taxon>
        <taxon>Actinomycetota</taxon>
        <taxon>Actinomycetes</taxon>
        <taxon>Micrococcales</taxon>
        <taxon>Micrococcaceae</taxon>
        <taxon>Arthrobacter</taxon>
    </lineage>
</organism>
<evidence type="ECO:0000313" key="2">
    <source>
        <dbReference type="Proteomes" id="UP000246303"/>
    </source>
</evidence>
<gene>
    <name evidence="1" type="ORF">CVS29_17900</name>
</gene>
<dbReference type="Proteomes" id="UP000246303">
    <property type="component" value="Unassembled WGS sequence"/>
</dbReference>
<dbReference type="SUPFAM" id="SSF103642">
    <property type="entry name" value="Sec-C motif"/>
    <property type="match status" value="1"/>
</dbReference>